<evidence type="ECO:0000256" key="1">
    <source>
        <dbReference type="SAM" id="MobiDB-lite"/>
    </source>
</evidence>
<proteinExistence type="predicted"/>
<dbReference type="KEGG" id="rer:RER_pREL1-00740"/>
<reference evidence="2 3" key="2">
    <citation type="journal article" date="2006" name="Environ. Microbiol.">
        <title>Sequence analysis of three plasmids harboured in Rhodococcus erythropolis strain PR4.</title>
        <authorList>
            <person name="Sekine M."/>
            <person name="Tanikawa S."/>
            <person name="Omata S."/>
            <person name="Saito M."/>
            <person name="Fujisawa T."/>
            <person name="Tsukatani N."/>
            <person name="Tajima T."/>
            <person name="Sekigawa T."/>
            <person name="Kosugi H."/>
            <person name="Matsuo Y."/>
            <person name="Nishiko R."/>
            <person name="Imamura K."/>
            <person name="Ito M."/>
            <person name="Narita H."/>
            <person name="Tago S."/>
            <person name="Fujita N."/>
            <person name="Harayama S."/>
        </authorList>
    </citation>
    <scope>NUCLEOTIDE SEQUENCE [LARGE SCALE GENOMIC DNA]</scope>
    <source>
        <strain evidence="3">PR4 / NBRC 100887</strain>
        <plasmid evidence="2 3">pREL1</plasmid>
    </source>
</reference>
<evidence type="ECO:0000313" key="2">
    <source>
        <dbReference type="EMBL" id="BAE46017.1"/>
    </source>
</evidence>
<dbReference type="Proteomes" id="UP000002204">
    <property type="component" value="Plasmid pREL1"/>
</dbReference>
<protein>
    <submittedName>
        <fullName evidence="2">Uncharacterized protein</fullName>
    </submittedName>
</protein>
<sequence>MSNESSVGDRIAPCSSLSVAATALEMGHRVQFAESRRWWRVRATSGDGRFAILTSPFNLRRVPYYTILDTERGVRGPDDRIFCSGYEDDSDIADRMRELIAGDIQVSRRRSVESHIVAVLPPTDRHTPRDRFRPLTRTNGPRNAT</sequence>
<organism evidence="2 3">
    <name type="scientific">Rhodococcus erythropolis (strain PR4 / NBRC 100887)</name>
    <dbReference type="NCBI Taxonomy" id="234621"/>
    <lineage>
        <taxon>Bacteria</taxon>
        <taxon>Bacillati</taxon>
        <taxon>Actinomycetota</taxon>
        <taxon>Actinomycetes</taxon>
        <taxon>Mycobacteriales</taxon>
        <taxon>Nocardiaceae</taxon>
        <taxon>Rhodococcus</taxon>
        <taxon>Rhodococcus erythropolis group</taxon>
    </lineage>
</organism>
<accession>Q3L9U6</accession>
<dbReference type="HOGENOM" id="CLU_1785367_0_0_11"/>
<keyword evidence="2" id="KW-0614">Plasmid</keyword>
<dbReference type="AlphaFoldDB" id="Q3L9U6"/>
<feature type="compositionally biased region" description="Polar residues" evidence="1">
    <location>
        <begin position="136"/>
        <end position="145"/>
    </location>
</feature>
<reference evidence="3" key="1">
    <citation type="submission" date="2005-03" db="EMBL/GenBank/DDBJ databases">
        <title>Comparison of the complete genome sequences of Rhodococcus erythropolis PR4 and Rhodococcus opacus B4.</title>
        <authorList>
            <person name="Takarada H."/>
            <person name="Sekine M."/>
            <person name="Hosoyama A."/>
            <person name="Yamada R."/>
            <person name="Fujisawa T."/>
            <person name="Omata S."/>
            <person name="Shimizu A."/>
            <person name="Tsukatani N."/>
            <person name="Tanikawa S."/>
            <person name="Fujita N."/>
            <person name="Harayama S."/>
        </authorList>
    </citation>
    <scope>NUCLEOTIDE SEQUENCE [LARGE SCALE GENOMIC DNA]</scope>
    <source>
        <strain evidence="3">PR4 / NBRC 100887</strain>
        <plasmid evidence="3">pREL1</plasmid>
    </source>
</reference>
<name>Q3L9U6_RHOE4</name>
<dbReference type="EMBL" id="AP008931">
    <property type="protein sequence ID" value="BAE46017.1"/>
    <property type="molecule type" value="Genomic_DNA"/>
</dbReference>
<feature type="region of interest" description="Disordered" evidence="1">
    <location>
        <begin position="122"/>
        <end position="145"/>
    </location>
</feature>
<gene>
    <name evidence="2" type="ordered locus">RER_pREL1-00740</name>
</gene>
<feature type="compositionally biased region" description="Basic and acidic residues" evidence="1">
    <location>
        <begin position="123"/>
        <end position="133"/>
    </location>
</feature>
<geneLocation type="plasmid" evidence="2 3">
    <name>pREL1</name>
</geneLocation>
<evidence type="ECO:0000313" key="3">
    <source>
        <dbReference type="Proteomes" id="UP000002204"/>
    </source>
</evidence>